<dbReference type="Pfam" id="PF02887">
    <property type="entry name" value="PK_C"/>
    <property type="match status" value="1"/>
</dbReference>
<dbReference type="InterPro" id="IPR036918">
    <property type="entry name" value="Pyrv_Knase_C_sf"/>
</dbReference>
<dbReference type="SUPFAM" id="SSF52935">
    <property type="entry name" value="PK C-terminal domain-like"/>
    <property type="match status" value="1"/>
</dbReference>
<comment type="caution">
    <text evidence="22">The sequence shown here is derived from an EMBL/GenBank/DDBJ whole genome shotgun (WGS) entry which is preliminary data.</text>
</comment>
<reference evidence="22 23" key="1">
    <citation type="submission" date="2014-06" db="EMBL/GenBank/DDBJ databases">
        <title>Genome characterization of distinct group I Clostridium botulinum lineages.</title>
        <authorList>
            <person name="Giordani F."/>
            <person name="Anselmo A."/>
            <person name="Fillo S."/>
            <person name="Palozzi A.M."/>
            <person name="Fortunato A."/>
            <person name="Gentile B."/>
            <person name="Ciammaruconi A."/>
            <person name="Anniballi F."/>
            <person name="De Medici D."/>
            <person name="Lista F."/>
        </authorList>
    </citation>
    <scope>NUCLEOTIDE SEQUENCE [LARGE SCALE GENOMIC DNA]</scope>
    <source>
        <strain evidence="22 23">B2 450</strain>
    </source>
</reference>
<dbReference type="FunFam" id="2.40.33.10:FF:000001">
    <property type="entry name" value="Pyruvate kinase"/>
    <property type="match status" value="1"/>
</dbReference>
<keyword evidence="12" id="KW-0067">ATP-binding</keyword>
<comment type="similarity">
    <text evidence="5 18">Belongs to the pyruvate kinase family.</text>
</comment>
<dbReference type="Gene3D" id="2.40.33.10">
    <property type="entry name" value="PK beta-barrel domain-like"/>
    <property type="match status" value="1"/>
</dbReference>
<dbReference type="AlphaFoldDB" id="A0A0D1BU29"/>
<feature type="domain" description="PEP-utilising enzyme mobile" evidence="20">
    <location>
        <begin position="505"/>
        <end position="575"/>
    </location>
</feature>
<evidence type="ECO:0000256" key="18">
    <source>
        <dbReference type="RuleBase" id="RU000504"/>
    </source>
</evidence>
<dbReference type="InterPro" id="IPR036637">
    <property type="entry name" value="Phosphohistidine_dom_sf"/>
</dbReference>
<dbReference type="Gene3D" id="3.50.30.10">
    <property type="entry name" value="Phosphohistidine domain"/>
    <property type="match status" value="1"/>
</dbReference>
<dbReference type="InterPro" id="IPR015813">
    <property type="entry name" value="Pyrv/PenolPyrv_kinase-like_dom"/>
</dbReference>
<evidence type="ECO:0000256" key="9">
    <source>
        <dbReference type="ARBA" id="ARBA00022723"/>
    </source>
</evidence>
<keyword evidence="16 22" id="KW-0670">Pyruvate</keyword>
<evidence type="ECO:0000256" key="10">
    <source>
        <dbReference type="ARBA" id="ARBA00022741"/>
    </source>
</evidence>
<dbReference type="InterPro" id="IPR008279">
    <property type="entry name" value="PEP-util_enz_mobile_dom"/>
</dbReference>
<dbReference type="GO" id="GO:0005524">
    <property type="term" value="F:ATP binding"/>
    <property type="evidence" value="ECO:0007669"/>
    <property type="project" value="UniProtKB-KW"/>
</dbReference>
<evidence type="ECO:0000256" key="14">
    <source>
        <dbReference type="ARBA" id="ARBA00022958"/>
    </source>
</evidence>
<dbReference type="InterPro" id="IPR001697">
    <property type="entry name" value="Pyr_Knase"/>
</dbReference>
<comment type="catalytic activity">
    <reaction evidence="18">
        <text>pyruvate + ATP = phosphoenolpyruvate + ADP + H(+)</text>
        <dbReference type="Rhea" id="RHEA:18157"/>
        <dbReference type="ChEBI" id="CHEBI:15361"/>
        <dbReference type="ChEBI" id="CHEBI:15378"/>
        <dbReference type="ChEBI" id="CHEBI:30616"/>
        <dbReference type="ChEBI" id="CHEBI:58702"/>
        <dbReference type="ChEBI" id="CHEBI:456216"/>
        <dbReference type="EC" id="2.7.1.40"/>
    </reaction>
</comment>
<dbReference type="GO" id="GO:0000287">
    <property type="term" value="F:magnesium ion binding"/>
    <property type="evidence" value="ECO:0007669"/>
    <property type="project" value="UniProtKB-UniRule"/>
</dbReference>
<dbReference type="HOGENOM" id="CLU_015439_0_2_9"/>
<dbReference type="InterPro" id="IPR015806">
    <property type="entry name" value="Pyrv_Knase_insert_dom_sf"/>
</dbReference>
<name>A0A0D1BU29_CLOBO</name>
<dbReference type="Gene3D" id="3.20.20.60">
    <property type="entry name" value="Phosphoenolpyruvate-binding domains"/>
    <property type="match status" value="1"/>
</dbReference>
<dbReference type="GO" id="GO:0006950">
    <property type="term" value="P:response to stress"/>
    <property type="evidence" value="ECO:0007669"/>
    <property type="project" value="UniProtKB-ARBA"/>
</dbReference>
<evidence type="ECO:0000256" key="13">
    <source>
        <dbReference type="ARBA" id="ARBA00022842"/>
    </source>
</evidence>
<evidence type="ECO:0000256" key="12">
    <source>
        <dbReference type="ARBA" id="ARBA00022840"/>
    </source>
</evidence>
<organism evidence="22 23">
    <name type="scientific">Clostridium botulinum B2 450</name>
    <dbReference type="NCBI Taxonomy" id="1379739"/>
    <lineage>
        <taxon>Bacteria</taxon>
        <taxon>Bacillati</taxon>
        <taxon>Bacillota</taxon>
        <taxon>Clostridia</taxon>
        <taxon>Eubacteriales</taxon>
        <taxon>Clostridiaceae</taxon>
        <taxon>Clostridium</taxon>
    </lineage>
</organism>
<evidence type="ECO:0000313" key="23">
    <source>
        <dbReference type="Proteomes" id="UP000032250"/>
    </source>
</evidence>
<dbReference type="SUPFAM" id="SSF50800">
    <property type="entry name" value="PK beta-barrel domain-like"/>
    <property type="match status" value="1"/>
</dbReference>
<feature type="domain" description="Pyruvate kinase barrel" evidence="19">
    <location>
        <begin position="1"/>
        <end position="323"/>
    </location>
</feature>
<dbReference type="PRINTS" id="PR01050">
    <property type="entry name" value="PYRUVTKNASE"/>
</dbReference>
<evidence type="ECO:0000256" key="4">
    <source>
        <dbReference type="ARBA" id="ARBA00006237"/>
    </source>
</evidence>
<dbReference type="GO" id="GO:0030955">
    <property type="term" value="F:potassium ion binding"/>
    <property type="evidence" value="ECO:0007669"/>
    <property type="project" value="UniProtKB-UniRule"/>
</dbReference>
<evidence type="ECO:0000259" key="19">
    <source>
        <dbReference type="Pfam" id="PF00224"/>
    </source>
</evidence>
<evidence type="ECO:0000256" key="2">
    <source>
        <dbReference type="ARBA" id="ARBA00001958"/>
    </source>
</evidence>
<dbReference type="PANTHER" id="PTHR11817">
    <property type="entry name" value="PYRUVATE KINASE"/>
    <property type="match status" value="1"/>
</dbReference>
<dbReference type="UniPathway" id="UPA00109">
    <property type="reaction ID" value="UER00188"/>
</dbReference>
<evidence type="ECO:0000259" key="20">
    <source>
        <dbReference type="Pfam" id="PF00391"/>
    </source>
</evidence>
<comment type="cofactor">
    <cofactor evidence="1">
        <name>Mg(2+)</name>
        <dbReference type="ChEBI" id="CHEBI:18420"/>
    </cofactor>
</comment>
<evidence type="ECO:0000313" key="22">
    <source>
        <dbReference type="EMBL" id="KIS22276.1"/>
    </source>
</evidence>
<evidence type="ECO:0000256" key="11">
    <source>
        <dbReference type="ARBA" id="ARBA00022777"/>
    </source>
</evidence>
<keyword evidence="9" id="KW-0479">Metal-binding</keyword>
<evidence type="ECO:0000256" key="16">
    <source>
        <dbReference type="ARBA" id="ARBA00023317"/>
    </source>
</evidence>
<dbReference type="InterPro" id="IPR018209">
    <property type="entry name" value="Pyrv_Knase_AS"/>
</dbReference>
<dbReference type="Proteomes" id="UP000032250">
    <property type="component" value="Unassembled WGS sequence"/>
</dbReference>
<dbReference type="EMBL" id="JXSU01000008">
    <property type="protein sequence ID" value="KIS22276.1"/>
    <property type="molecule type" value="Genomic_DNA"/>
</dbReference>
<dbReference type="Pfam" id="PF00224">
    <property type="entry name" value="PK"/>
    <property type="match status" value="1"/>
</dbReference>
<comment type="pathway">
    <text evidence="3 18">Carbohydrate degradation; glycolysis; pyruvate from D-glyceraldehyde 3-phosphate: step 5/5.</text>
</comment>
<feature type="domain" description="Pyruvate kinase C-terminal" evidence="21">
    <location>
        <begin position="357"/>
        <end position="470"/>
    </location>
</feature>
<dbReference type="InterPro" id="IPR015795">
    <property type="entry name" value="Pyrv_Knase_C"/>
</dbReference>
<dbReference type="OrthoDB" id="9812123at2"/>
<dbReference type="GO" id="GO:0016301">
    <property type="term" value="F:kinase activity"/>
    <property type="evidence" value="ECO:0007669"/>
    <property type="project" value="UniProtKB-KW"/>
</dbReference>
<evidence type="ECO:0000259" key="21">
    <source>
        <dbReference type="Pfam" id="PF02887"/>
    </source>
</evidence>
<comment type="similarity">
    <text evidence="4">In the C-terminal section; belongs to the PEP-utilizing enzyme family.</text>
</comment>
<gene>
    <name evidence="22" type="ORF">N495_17630</name>
</gene>
<evidence type="ECO:0000256" key="17">
    <source>
        <dbReference type="NCBIfam" id="TIGR01064"/>
    </source>
</evidence>
<dbReference type="FunFam" id="3.20.20.60:FF:000001">
    <property type="entry name" value="Pyruvate kinase"/>
    <property type="match status" value="1"/>
</dbReference>
<dbReference type="GO" id="GO:0004743">
    <property type="term" value="F:pyruvate kinase activity"/>
    <property type="evidence" value="ECO:0007669"/>
    <property type="project" value="UniProtKB-UniRule"/>
</dbReference>
<evidence type="ECO:0000256" key="15">
    <source>
        <dbReference type="ARBA" id="ARBA00023152"/>
    </source>
</evidence>
<keyword evidence="14" id="KW-0630">Potassium</keyword>
<evidence type="ECO:0000256" key="3">
    <source>
        <dbReference type="ARBA" id="ARBA00004997"/>
    </source>
</evidence>
<dbReference type="NCBIfam" id="NF004978">
    <property type="entry name" value="PRK06354.1"/>
    <property type="match status" value="1"/>
</dbReference>
<dbReference type="InterPro" id="IPR015793">
    <property type="entry name" value="Pyrv_Knase_brl"/>
</dbReference>
<dbReference type="InterPro" id="IPR040442">
    <property type="entry name" value="Pyrv_kinase-like_dom_sf"/>
</dbReference>
<dbReference type="RefSeq" id="WP_003483091.1">
    <property type="nucleotide sequence ID" value="NZ_JXSU01000008.1"/>
</dbReference>
<dbReference type="NCBIfam" id="TIGR01064">
    <property type="entry name" value="pyruv_kin"/>
    <property type="match status" value="1"/>
</dbReference>
<keyword evidence="13 18" id="KW-0460">Magnesium</keyword>
<dbReference type="NCBIfam" id="NF004491">
    <property type="entry name" value="PRK05826.1"/>
    <property type="match status" value="1"/>
</dbReference>
<keyword evidence="11 18" id="KW-0418">Kinase</keyword>
<dbReference type="InterPro" id="IPR011037">
    <property type="entry name" value="Pyrv_Knase-like_insert_dom_sf"/>
</dbReference>
<dbReference type="Gene3D" id="3.40.1380.20">
    <property type="entry name" value="Pyruvate kinase, C-terminal domain"/>
    <property type="match status" value="1"/>
</dbReference>
<keyword evidence="8 18" id="KW-0808">Transferase</keyword>
<keyword evidence="15 18" id="KW-0324">Glycolysis</keyword>
<evidence type="ECO:0000256" key="8">
    <source>
        <dbReference type="ARBA" id="ARBA00022679"/>
    </source>
</evidence>
<accession>A0A0D1BU29</accession>
<protein>
    <recommendedName>
        <fullName evidence="7 17">Pyruvate kinase</fullName>
        <ecNumber evidence="6 17">2.7.1.40</ecNumber>
    </recommendedName>
</protein>
<dbReference type="PATRIC" id="fig|1379739.3.peg.3905"/>
<dbReference type="Pfam" id="PF00391">
    <property type="entry name" value="PEP-utilizers"/>
    <property type="match status" value="1"/>
</dbReference>
<dbReference type="SUPFAM" id="SSF51621">
    <property type="entry name" value="Phosphoenolpyruvate/pyruvate domain"/>
    <property type="match status" value="1"/>
</dbReference>
<evidence type="ECO:0000256" key="6">
    <source>
        <dbReference type="ARBA" id="ARBA00012142"/>
    </source>
</evidence>
<evidence type="ECO:0000256" key="7">
    <source>
        <dbReference type="ARBA" id="ARBA00018587"/>
    </source>
</evidence>
<evidence type="ECO:0000256" key="5">
    <source>
        <dbReference type="ARBA" id="ARBA00008663"/>
    </source>
</evidence>
<evidence type="ECO:0000256" key="1">
    <source>
        <dbReference type="ARBA" id="ARBA00001946"/>
    </source>
</evidence>
<keyword evidence="10" id="KW-0547">Nucleotide-binding</keyword>
<sequence>MQKTKMIFTIGPASSTEEVVSKLIEAGMSVSRHNFSHGSHPEHKERMMMIKKLREKHNKHIAIMLDTKGPEIRTGNFSVDKVELKEGAEFIIYCGEDIIGDETKCSITYDELHKDVVKGNKILIDDGLVELEVESVKDNKIHTIVKNSGTVSNHKGVNVPGVSVSLPAVTEKDIEDLKFGCEVGVDLISASFIRKASDVLAIRKILEENGGNEIQIISKIENQEGVDNIDEIIKFSDGIMVARGDMGVEIPIEEVPIVQKRIIEKCNKAGKPVITATQMLDSMIRNPRPTRAEASDIANAIFDGTDAIMLSGESANGKYPVEAATTMSRIAKTAEAKLNYDAILSKMRESHILNVPNAISLSACTTASELNATAIITATQSGHTAKMVSKYRPQCPIIAVTPNEVVARKLALNWGVVPLLTETFNSTDELIDKSVNKSLEEGYVKNGDLVVIAGGIPVSYSGTTNMLKVHIVGDILSQGRGSGTRPTYGNVKVVKSPSEAEDIVERDDILVVKNLDRRYMTILDRVSGIVAEEGGITSHLAIECIARDIPFICNAGGAMDVLKTGTYVTLDTVRGIVYNGRANIV</sequence>
<dbReference type="PROSITE" id="PS00110">
    <property type="entry name" value="PYRUVATE_KINASE"/>
    <property type="match status" value="1"/>
</dbReference>
<comment type="cofactor">
    <cofactor evidence="2">
        <name>K(+)</name>
        <dbReference type="ChEBI" id="CHEBI:29103"/>
    </cofactor>
</comment>
<proteinExistence type="inferred from homology"/>
<dbReference type="SUPFAM" id="SSF52009">
    <property type="entry name" value="Phosphohistidine domain"/>
    <property type="match status" value="1"/>
</dbReference>
<dbReference type="EC" id="2.7.1.40" evidence="6 17"/>